<dbReference type="Gene3D" id="3.40.630.10">
    <property type="entry name" value="Zn peptidases"/>
    <property type="match status" value="1"/>
</dbReference>
<name>A0ABP8R6U3_9SPHI</name>
<evidence type="ECO:0000256" key="3">
    <source>
        <dbReference type="ARBA" id="ARBA00022670"/>
    </source>
</evidence>
<proteinExistence type="inferred from homology"/>
<evidence type="ECO:0000313" key="9">
    <source>
        <dbReference type="Proteomes" id="UP001500394"/>
    </source>
</evidence>
<evidence type="ECO:0000256" key="1">
    <source>
        <dbReference type="ARBA" id="ARBA00001947"/>
    </source>
</evidence>
<evidence type="ECO:0000256" key="5">
    <source>
        <dbReference type="ARBA" id="ARBA00022833"/>
    </source>
</evidence>
<dbReference type="Pfam" id="PF00246">
    <property type="entry name" value="Peptidase_M14"/>
    <property type="match status" value="1"/>
</dbReference>
<dbReference type="RefSeq" id="WP_345068431.1">
    <property type="nucleotide sequence ID" value="NZ_BAABGR010000035.1"/>
</dbReference>
<comment type="caution">
    <text evidence="8">The sequence shown here is derived from an EMBL/GenBank/DDBJ whole genome shotgun (WGS) entry which is preliminary data.</text>
</comment>
<evidence type="ECO:0000256" key="2">
    <source>
        <dbReference type="ARBA" id="ARBA00005988"/>
    </source>
</evidence>
<keyword evidence="9" id="KW-1185">Reference proteome</keyword>
<dbReference type="Proteomes" id="UP001500394">
    <property type="component" value="Unassembled WGS sequence"/>
</dbReference>
<dbReference type="SMART" id="SM00631">
    <property type="entry name" value="Zn_pept"/>
    <property type="match status" value="1"/>
</dbReference>
<dbReference type="EMBL" id="BAABGR010000035">
    <property type="protein sequence ID" value="GAA4519333.1"/>
    <property type="molecule type" value="Genomic_DNA"/>
</dbReference>
<organism evidence="8 9">
    <name type="scientific">Sphingobacterium thermophilum</name>
    <dbReference type="NCBI Taxonomy" id="768534"/>
    <lineage>
        <taxon>Bacteria</taxon>
        <taxon>Pseudomonadati</taxon>
        <taxon>Bacteroidota</taxon>
        <taxon>Sphingobacteriia</taxon>
        <taxon>Sphingobacteriales</taxon>
        <taxon>Sphingobacteriaceae</taxon>
        <taxon>Sphingobacterium</taxon>
    </lineage>
</organism>
<dbReference type="PANTHER" id="PTHR11705:SF143">
    <property type="entry name" value="SLL0236 PROTEIN"/>
    <property type="match status" value="1"/>
</dbReference>
<dbReference type="SUPFAM" id="SSF53187">
    <property type="entry name" value="Zn-dependent exopeptidases"/>
    <property type="match status" value="1"/>
</dbReference>
<evidence type="ECO:0000256" key="6">
    <source>
        <dbReference type="ARBA" id="ARBA00023049"/>
    </source>
</evidence>
<comment type="cofactor">
    <cofactor evidence="1">
        <name>Zn(2+)</name>
        <dbReference type="ChEBI" id="CHEBI:29105"/>
    </cofactor>
</comment>
<evidence type="ECO:0000313" key="8">
    <source>
        <dbReference type="EMBL" id="GAA4519333.1"/>
    </source>
</evidence>
<reference evidence="9" key="1">
    <citation type="journal article" date="2019" name="Int. J. Syst. Evol. Microbiol.">
        <title>The Global Catalogue of Microorganisms (GCM) 10K type strain sequencing project: providing services to taxonomists for standard genome sequencing and annotation.</title>
        <authorList>
            <consortium name="The Broad Institute Genomics Platform"/>
            <consortium name="The Broad Institute Genome Sequencing Center for Infectious Disease"/>
            <person name="Wu L."/>
            <person name="Ma J."/>
        </authorList>
    </citation>
    <scope>NUCLEOTIDE SEQUENCE [LARGE SCALE GENOMIC DNA]</scope>
    <source>
        <strain evidence="9">JCM 17858</strain>
    </source>
</reference>
<keyword evidence="5" id="KW-0862">Zinc</keyword>
<comment type="similarity">
    <text evidence="2">Belongs to the peptidase M14 family.</text>
</comment>
<dbReference type="InterPro" id="IPR000834">
    <property type="entry name" value="Peptidase_M14"/>
</dbReference>
<protein>
    <submittedName>
        <fullName evidence="8">M14 family metallopeptidase</fullName>
    </submittedName>
</protein>
<dbReference type="CDD" id="cd06905">
    <property type="entry name" value="M14-like"/>
    <property type="match status" value="1"/>
</dbReference>
<evidence type="ECO:0000259" key="7">
    <source>
        <dbReference type="SMART" id="SM00631"/>
    </source>
</evidence>
<keyword evidence="6" id="KW-0482">Metalloprotease</keyword>
<feature type="domain" description="Peptidase M14" evidence="7">
    <location>
        <begin position="12"/>
        <end position="347"/>
    </location>
</feature>
<accession>A0ABP8R6U3</accession>
<dbReference type="PANTHER" id="PTHR11705">
    <property type="entry name" value="PROTEASE FAMILY M14 CARBOXYPEPTIDASE A,B"/>
    <property type="match status" value="1"/>
</dbReference>
<gene>
    <name evidence="8" type="ORF">GCM10023173_22100</name>
</gene>
<keyword evidence="4" id="KW-0378">Hydrolase</keyword>
<evidence type="ECO:0000256" key="4">
    <source>
        <dbReference type="ARBA" id="ARBA00022801"/>
    </source>
</evidence>
<keyword evidence="3" id="KW-0645">Protease</keyword>
<sequence length="521" mass="57620">MAPYWSFAQFNYPSYDALLNRINQLKGKKNVAVESVGKSFGGENIPVIKIEQDKKAKPTLLVVAGIDGKHPAGVVGSLEVVDRLTSLAPDSLNRLLSGRSVWIIPLVNPDAYKRNSKTGHWLSGNARVVDNDRDGRVDEDPAKDLNGDGVIAQMRVKRAGGTYRVHPTFKDILVQADRSKGEKGEYLLLTEGIDADFDGKYGEDGEGGVNIDRNFTFDYPAFVSESGEYAASEPETRALVDFIFANPQIWGIVHFGLTNNLSEPEKYNPAKARERIISSWSESDAEVSKYVSTLYKEAVKGLGEAPRMEHKPGNFVNTAYYHLGKFSFATPLWWPVAQDSSKKVKPEDVFYHWVSKNNVAGAILPWTKVQHPNFPNQEVEVGGVVEIFKNNPPVQFLSEPAKLHANFVSKLIDAMPQLVYEQPVVTPLGGDVYRVELTVTNVGKTASYPEIADKIKFIPKFKTVCELQKNQQFLNGKRLQLYSSLGAGQSLSFSWLIKGKGTVSITAGCPSAGEIKMDVKF</sequence>